<evidence type="ECO:0000313" key="4">
    <source>
        <dbReference type="Proteomes" id="UP001501407"/>
    </source>
</evidence>
<evidence type="ECO:0000259" key="2">
    <source>
        <dbReference type="Pfam" id="PF06283"/>
    </source>
</evidence>
<gene>
    <name evidence="3" type="ORF">GCM10025760_09130</name>
</gene>
<dbReference type="Pfam" id="PF06283">
    <property type="entry name" value="ThuA"/>
    <property type="match status" value="1"/>
</dbReference>
<dbReference type="PANTHER" id="PTHR40469">
    <property type="entry name" value="SECRETED GLYCOSYL HYDROLASE"/>
    <property type="match status" value="1"/>
</dbReference>
<protein>
    <recommendedName>
        <fullName evidence="2">ThuA-like domain-containing protein</fullName>
    </recommendedName>
</protein>
<sequence length="246" mass="26561">MEDNLAGKRYPAIMPSSERPEAPPTAPRATVASGSGRYADPWHPFTETSARVAAILREDGWQVTVDGDVDHALAHLDEVDLLVVNAGDPWRHGDAELERFADPAADAGLRAAVARGIGIVAVHAALSTLRDHPAWREAIGGEWEPGRSWHPAIGDAHVRVVDGGHPVTDGIPGIDVFDERYSDLAVDPGARMLAEHDVDGTAHAAIWVREQPTRAVVSSLGHDERAYDAPEYVDLLQRAARWAARV</sequence>
<proteinExistence type="predicted"/>
<reference evidence="4" key="1">
    <citation type="journal article" date="2019" name="Int. J. Syst. Evol. Microbiol.">
        <title>The Global Catalogue of Microorganisms (GCM) 10K type strain sequencing project: providing services to taxonomists for standard genome sequencing and annotation.</title>
        <authorList>
            <consortium name="The Broad Institute Genomics Platform"/>
            <consortium name="The Broad Institute Genome Sequencing Center for Infectious Disease"/>
            <person name="Wu L."/>
            <person name="Ma J."/>
        </authorList>
    </citation>
    <scope>NUCLEOTIDE SEQUENCE [LARGE SCALE GENOMIC DNA]</scope>
    <source>
        <strain evidence="4">JCM 18959</strain>
    </source>
</reference>
<feature type="domain" description="ThuA-like" evidence="2">
    <location>
        <begin position="46"/>
        <end position="243"/>
    </location>
</feature>
<name>A0ABP9LXV7_9MICO</name>
<dbReference type="Proteomes" id="UP001501407">
    <property type="component" value="Unassembled WGS sequence"/>
</dbReference>
<feature type="region of interest" description="Disordered" evidence="1">
    <location>
        <begin position="1"/>
        <end position="42"/>
    </location>
</feature>
<dbReference type="SUPFAM" id="SSF52317">
    <property type="entry name" value="Class I glutamine amidotransferase-like"/>
    <property type="match status" value="1"/>
</dbReference>
<dbReference type="InterPro" id="IPR029010">
    <property type="entry name" value="ThuA-like"/>
</dbReference>
<dbReference type="Gene3D" id="3.40.50.880">
    <property type="match status" value="1"/>
</dbReference>
<dbReference type="PANTHER" id="PTHR40469:SF2">
    <property type="entry name" value="GALACTOSE-BINDING DOMAIN-LIKE SUPERFAMILY PROTEIN"/>
    <property type="match status" value="1"/>
</dbReference>
<organism evidence="3 4">
    <name type="scientific">Microbacterium yannicii</name>
    <dbReference type="NCBI Taxonomy" id="671622"/>
    <lineage>
        <taxon>Bacteria</taxon>
        <taxon>Bacillati</taxon>
        <taxon>Actinomycetota</taxon>
        <taxon>Actinomycetes</taxon>
        <taxon>Micrococcales</taxon>
        <taxon>Microbacteriaceae</taxon>
        <taxon>Microbacterium</taxon>
    </lineage>
</organism>
<evidence type="ECO:0000256" key="1">
    <source>
        <dbReference type="SAM" id="MobiDB-lite"/>
    </source>
</evidence>
<accession>A0ABP9LXV7</accession>
<comment type="caution">
    <text evidence="3">The sequence shown here is derived from an EMBL/GenBank/DDBJ whole genome shotgun (WGS) entry which is preliminary data.</text>
</comment>
<evidence type="ECO:0000313" key="3">
    <source>
        <dbReference type="EMBL" id="GAA5087674.1"/>
    </source>
</evidence>
<dbReference type="InterPro" id="IPR029062">
    <property type="entry name" value="Class_I_gatase-like"/>
</dbReference>
<keyword evidence="4" id="KW-1185">Reference proteome</keyword>
<dbReference type="EMBL" id="BAABKZ010000001">
    <property type="protein sequence ID" value="GAA5087674.1"/>
    <property type="molecule type" value="Genomic_DNA"/>
</dbReference>